<feature type="domain" description="HAMP" evidence="15">
    <location>
        <begin position="303"/>
        <end position="357"/>
    </location>
</feature>
<dbReference type="GO" id="GO:0006935">
    <property type="term" value="P:chemotaxis"/>
    <property type="evidence" value="ECO:0007669"/>
    <property type="project" value="UniProtKB-KW"/>
</dbReference>
<gene>
    <name evidence="16" type="ORF">DXX94_11120</name>
</gene>
<dbReference type="Gene3D" id="1.10.287.950">
    <property type="entry name" value="Methyl-accepting chemotaxis protein"/>
    <property type="match status" value="1"/>
</dbReference>
<evidence type="ECO:0000259" key="15">
    <source>
        <dbReference type="PROSITE" id="PS50885"/>
    </source>
</evidence>
<dbReference type="InterPro" id="IPR033479">
    <property type="entry name" value="dCache_1"/>
</dbReference>
<evidence type="ECO:0000256" key="13">
    <source>
        <dbReference type="SAM" id="SignalP"/>
    </source>
</evidence>
<feature type="chain" id="PRO_5017752856" evidence="13">
    <location>
        <begin position="31"/>
        <end position="636"/>
    </location>
</feature>
<dbReference type="SMART" id="SM00283">
    <property type="entry name" value="MA"/>
    <property type="match status" value="1"/>
</dbReference>
<evidence type="ECO:0000256" key="11">
    <source>
        <dbReference type="SAM" id="MobiDB-lite"/>
    </source>
</evidence>
<feature type="signal peptide" evidence="13">
    <location>
        <begin position="1"/>
        <end position="30"/>
    </location>
</feature>
<dbReference type="EMBL" id="QUOT01000001">
    <property type="protein sequence ID" value="REL31221.1"/>
    <property type="molecule type" value="Genomic_DNA"/>
</dbReference>
<keyword evidence="2" id="KW-1003">Cell membrane</keyword>
<evidence type="ECO:0000256" key="7">
    <source>
        <dbReference type="ARBA" id="ARBA00023136"/>
    </source>
</evidence>
<protein>
    <submittedName>
        <fullName evidence="16">Methyl-accepting chemotaxis protein</fullName>
    </submittedName>
</protein>
<comment type="similarity">
    <text evidence="9">Belongs to the methyl-accepting chemotaxis (MCP) protein family.</text>
</comment>
<sequence>MFSINKKITSALLFSVLLTAISVGTYSQLAARTVVETRLLEKELPNTMTHISGEIEKEIAVMYSVAKQIATDPLLLNWTQTGANKKTEVLVIEKLANVASENGYSSTSFADRTTGNYWNQSGFLRQLQRNSEDGWFFAYRDSGLESAINIYRYPGGEKVDVFVNHQQINGIGLAGIGKSFGDIINLLNSFRIEQTGFVYLVDGKGVIQVHQDDSLIGKNISDVYGLSSSQLLNKAEYSQIEAQPAGEKLLVTSSYVPTGNWYVIGQVPEAEVYQQLNDATLSMVIWTLVIVLITAGASVVIARSITLPIKQLAQLFTQMGQGEADLNYRIPETGQQELVAVAKGYNAFIGKLAELFETIAQSSRELHKTADELASKSEQTKTSAANNDTNTQHISNALSQINTTVSEIAQSAVQASDLAENVRNNGSEIATVITHAKSDIDQLGSKIHDVSKVIANLTENTETIAQALGVIESISDQTNLLALNAAIEAARAGEHGRGFAVVAEEVRSLAGKTADSTTEIQTIMEQLQQTSTAATAEIKAIIAQSESTNASINEAQDKLQLSGELTLQISDTNHLVATATEQQAISLNDINNNMSEIREISEENMNNVQAIANSTEQLNELAETLDTLVTQFEHHK</sequence>
<proteinExistence type="inferred from homology"/>
<dbReference type="FunFam" id="1.10.287.950:FF:000001">
    <property type="entry name" value="Methyl-accepting chemotaxis sensory transducer"/>
    <property type="match status" value="1"/>
</dbReference>
<keyword evidence="5 12" id="KW-0812">Transmembrane</keyword>
<organism evidence="16 17">
    <name type="scientific">Thalassotalea euphylliae</name>
    <dbReference type="NCBI Taxonomy" id="1655234"/>
    <lineage>
        <taxon>Bacteria</taxon>
        <taxon>Pseudomonadati</taxon>
        <taxon>Pseudomonadota</taxon>
        <taxon>Gammaproteobacteria</taxon>
        <taxon>Alteromonadales</taxon>
        <taxon>Colwelliaceae</taxon>
        <taxon>Thalassotalea</taxon>
    </lineage>
</organism>
<dbReference type="RefSeq" id="WP_116015898.1">
    <property type="nucleotide sequence ID" value="NZ_QUOT01000001.1"/>
</dbReference>
<feature type="compositionally biased region" description="Polar residues" evidence="11">
    <location>
        <begin position="380"/>
        <end position="389"/>
    </location>
</feature>
<dbReference type="InterPro" id="IPR004089">
    <property type="entry name" value="MCPsignal_dom"/>
</dbReference>
<feature type="region of interest" description="Disordered" evidence="11">
    <location>
        <begin position="370"/>
        <end position="389"/>
    </location>
</feature>
<evidence type="ECO:0000256" key="2">
    <source>
        <dbReference type="ARBA" id="ARBA00022475"/>
    </source>
</evidence>
<dbReference type="CDD" id="cd06225">
    <property type="entry name" value="HAMP"/>
    <property type="match status" value="1"/>
</dbReference>
<dbReference type="PANTHER" id="PTHR32089">
    <property type="entry name" value="METHYL-ACCEPTING CHEMOTAXIS PROTEIN MCPB"/>
    <property type="match status" value="1"/>
</dbReference>
<reference evidence="17" key="1">
    <citation type="submission" date="2018-08" db="EMBL/GenBank/DDBJ databases">
        <title>Thalassotalea euphylliae genome.</title>
        <authorList>
            <person name="Summers S."/>
            <person name="Rice S.A."/>
            <person name="Freckelton M.L."/>
            <person name="Nedved B.T."/>
            <person name="Hadfield M.G."/>
        </authorList>
    </citation>
    <scope>NUCLEOTIDE SEQUENCE [LARGE SCALE GENOMIC DNA]</scope>
    <source>
        <strain evidence="17">H3</strain>
    </source>
</reference>
<keyword evidence="6 12" id="KW-1133">Transmembrane helix</keyword>
<dbReference type="AlphaFoldDB" id="A0A3E0U2L2"/>
<keyword evidence="7 12" id="KW-0472">Membrane</keyword>
<evidence type="ECO:0000256" key="12">
    <source>
        <dbReference type="SAM" id="Phobius"/>
    </source>
</evidence>
<dbReference type="SMART" id="SM00304">
    <property type="entry name" value="HAMP"/>
    <property type="match status" value="1"/>
</dbReference>
<accession>A0A3E0U2L2</accession>
<dbReference type="Pfam" id="PF02743">
    <property type="entry name" value="dCache_1"/>
    <property type="match status" value="1"/>
</dbReference>
<feature type="transmembrane region" description="Helical" evidence="12">
    <location>
        <begin position="283"/>
        <end position="302"/>
    </location>
</feature>
<keyword evidence="8 10" id="KW-0807">Transducer</keyword>
<evidence type="ECO:0000256" key="3">
    <source>
        <dbReference type="ARBA" id="ARBA00022481"/>
    </source>
</evidence>
<name>A0A3E0U2L2_9GAMM</name>
<keyword evidence="17" id="KW-1185">Reference proteome</keyword>
<keyword evidence="13" id="KW-0732">Signal</keyword>
<evidence type="ECO:0000259" key="14">
    <source>
        <dbReference type="PROSITE" id="PS50111"/>
    </source>
</evidence>
<dbReference type="PROSITE" id="PS50885">
    <property type="entry name" value="HAMP"/>
    <property type="match status" value="1"/>
</dbReference>
<dbReference type="Proteomes" id="UP000256899">
    <property type="component" value="Unassembled WGS sequence"/>
</dbReference>
<comment type="caution">
    <text evidence="16">The sequence shown here is derived from an EMBL/GenBank/DDBJ whole genome shotgun (WGS) entry which is preliminary data.</text>
</comment>
<dbReference type="PROSITE" id="PS50111">
    <property type="entry name" value="CHEMOTAXIS_TRANSDUC_2"/>
    <property type="match status" value="1"/>
</dbReference>
<dbReference type="Pfam" id="PF00672">
    <property type="entry name" value="HAMP"/>
    <property type="match status" value="1"/>
</dbReference>
<evidence type="ECO:0000313" key="17">
    <source>
        <dbReference type="Proteomes" id="UP000256899"/>
    </source>
</evidence>
<dbReference type="GO" id="GO:0005886">
    <property type="term" value="C:plasma membrane"/>
    <property type="evidence" value="ECO:0007669"/>
    <property type="project" value="UniProtKB-SubCell"/>
</dbReference>
<evidence type="ECO:0000256" key="4">
    <source>
        <dbReference type="ARBA" id="ARBA00022500"/>
    </source>
</evidence>
<feature type="compositionally biased region" description="Basic and acidic residues" evidence="11">
    <location>
        <begin position="370"/>
        <end position="379"/>
    </location>
</feature>
<dbReference type="CDD" id="cd12912">
    <property type="entry name" value="PDC2_MCP_like"/>
    <property type="match status" value="1"/>
</dbReference>
<dbReference type="PANTHER" id="PTHR32089:SF39">
    <property type="entry name" value="METHYL-ACCEPTING CHEMOTAXIS PROTEIN HLYB"/>
    <property type="match status" value="1"/>
</dbReference>
<keyword evidence="3" id="KW-0488">Methylation</keyword>
<dbReference type="GO" id="GO:0007165">
    <property type="term" value="P:signal transduction"/>
    <property type="evidence" value="ECO:0007669"/>
    <property type="project" value="UniProtKB-KW"/>
</dbReference>
<evidence type="ECO:0000256" key="9">
    <source>
        <dbReference type="ARBA" id="ARBA00029447"/>
    </source>
</evidence>
<dbReference type="InterPro" id="IPR003660">
    <property type="entry name" value="HAMP_dom"/>
</dbReference>
<dbReference type="SUPFAM" id="SSF58104">
    <property type="entry name" value="Methyl-accepting chemotaxis protein (MCP) signaling domain"/>
    <property type="match status" value="1"/>
</dbReference>
<feature type="domain" description="Methyl-accepting transducer" evidence="14">
    <location>
        <begin position="362"/>
        <end position="598"/>
    </location>
</feature>
<evidence type="ECO:0000313" key="16">
    <source>
        <dbReference type="EMBL" id="REL31221.1"/>
    </source>
</evidence>
<keyword evidence="4" id="KW-0145">Chemotaxis</keyword>
<dbReference type="Gene3D" id="3.30.450.20">
    <property type="entry name" value="PAS domain"/>
    <property type="match status" value="1"/>
</dbReference>
<evidence type="ECO:0000256" key="5">
    <source>
        <dbReference type="ARBA" id="ARBA00022692"/>
    </source>
</evidence>
<dbReference type="Pfam" id="PF00015">
    <property type="entry name" value="MCPsignal"/>
    <property type="match status" value="1"/>
</dbReference>
<evidence type="ECO:0000256" key="10">
    <source>
        <dbReference type="PROSITE-ProRule" id="PRU00284"/>
    </source>
</evidence>
<evidence type="ECO:0000256" key="8">
    <source>
        <dbReference type="ARBA" id="ARBA00023224"/>
    </source>
</evidence>
<comment type="subcellular location">
    <subcellularLocation>
        <location evidence="1">Cell membrane</location>
        <topology evidence="1">Multi-pass membrane protein</topology>
    </subcellularLocation>
</comment>
<evidence type="ECO:0000256" key="6">
    <source>
        <dbReference type="ARBA" id="ARBA00022989"/>
    </source>
</evidence>
<evidence type="ECO:0000256" key="1">
    <source>
        <dbReference type="ARBA" id="ARBA00004651"/>
    </source>
</evidence>